<dbReference type="InterPro" id="IPR051924">
    <property type="entry name" value="GST_Kappa/NadH"/>
</dbReference>
<dbReference type="InterPro" id="IPR044087">
    <property type="entry name" value="NahD-like"/>
</dbReference>
<name>A0ABV4F493_BRAEL</name>
<dbReference type="InterPro" id="IPR014440">
    <property type="entry name" value="HCCAis_GSTk"/>
</dbReference>
<dbReference type="SUPFAM" id="SSF52833">
    <property type="entry name" value="Thioredoxin-like"/>
    <property type="match status" value="1"/>
</dbReference>
<dbReference type="PANTHER" id="PTHR42943:SF2">
    <property type="entry name" value="GLUTATHIONE S-TRANSFERASE KAPPA 1"/>
    <property type="match status" value="1"/>
</dbReference>
<comment type="catalytic activity">
    <reaction evidence="1">
        <text>2-hydroxychromene-2-carboxylate = (3E)-4-(2-hydroxyphenyl)-2-oxobut-3-enoate</text>
        <dbReference type="Rhea" id="RHEA:27401"/>
        <dbReference type="ChEBI" id="CHEBI:59350"/>
        <dbReference type="ChEBI" id="CHEBI:59353"/>
        <dbReference type="EC" id="5.99.1.4"/>
    </reaction>
</comment>
<evidence type="ECO:0000256" key="1">
    <source>
        <dbReference type="PIRNR" id="PIRNR006386"/>
    </source>
</evidence>
<gene>
    <name evidence="3" type="ORF">ABIF29_005067</name>
</gene>
<dbReference type="Pfam" id="PF01323">
    <property type="entry name" value="DSBA"/>
    <property type="match status" value="1"/>
</dbReference>
<dbReference type="Gene3D" id="3.40.30.10">
    <property type="entry name" value="Glutaredoxin"/>
    <property type="match status" value="1"/>
</dbReference>
<feature type="domain" description="DSBA-like thioredoxin" evidence="2">
    <location>
        <begin position="12"/>
        <end position="206"/>
    </location>
</feature>
<dbReference type="CDD" id="cd03022">
    <property type="entry name" value="DsbA_HCCA_Iso"/>
    <property type="match status" value="1"/>
</dbReference>
<dbReference type="PIRSF" id="PIRSF006386">
    <property type="entry name" value="HCCAis_GSTk"/>
    <property type="match status" value="1"/>
</dbReference>
<dbReference type="GO" id="GO:0016853">
    <property type="term" value="F:isomerase activity"/>
    <property type="evidence" value="ECO:0007669"/>
    <property type="project" value="UniProtKB-KW"/>
</dbReference>
<evidence type="ECO:0000313" key="3">
    <source>
        <dbReference type="EMBL" id="MEY9318268.1"/>
    </source>
</evidence>
<proteinExistence type="inferred from homology"/>
<dbReference type="PANTHER" id="PTHR42943">
    <property type="entry name" value="GLUTATHIONE S-TRANSFERASE KAPPA"/>
    <property type="match status" value="1"/>
</dbReference>
<organism evidence="3 4">
    <name type="scientific">Bradyrhizobium elkanii</name>
    <dbReference type="NCBI Taxonomy" id="29448"/>
    <lineage>
        <taxon>Bacteria</taxon>
        <taxon>Pseudomonadati</taxon>
        <taxon>Pseudomonadota</taxon>
        <taxon>Alphaproteobacteria</taxon>
        <taxon>Hyphomicrobiales</taxon>
        <taxon>Nitrobacteraceae</taxon>
        <taxon>Bradyrhizobium</taxon>
    </lineage>
</organism>
<dbReference type="EC" id="5.99.1.4" evidence="1"/>
<comment type="similarity">
    <text evidence="1">Belongs to the GST superfamily. NadH family.</text>
</comment>
<keyword evidence="4" id="KW-1185">Reference proteome</keyword>
<evidence type="ECO:0000259" key="2">
    <source>
        <dbReference type="Pfam" id="PF01323"/>
    </source>
</evidence>
<protein>
    <recommendedName>
        <fullName evidence="1">2-hydroxychromene-2-carboxylate isomerase</fullName>
        <ecNumber evidence="1">5.99.1.4</ecNumber>
    </recommendedName>
</protein>
<dbReference type="InterPro" id="IPR001853">
    <property type="entry name" value="DSBA-like_thioredoxin_dom"/>
</dbReference>
<accession>A0ABV4F493</accession>
<sequence length="213" mass="23794">MNVEKTKGNAMIEFFFDCSSPWTYLAWHNIQPIAKEFDAPITWRPILVGGIFNTVNPSVYAQREKPVPLKARYMKKDLGDWARSAGLAIKMPPTVFPVNSVKAMRGCILLGNEKMVPFARAVFEAYWGDDKDISQDAVLTEICSKLGIDPEKFLAGIGDQAIKDQLKANTEEVMARGGFGSPTIYLDKTDMYFGNDRLPLIREALARLKARAA</sequence>
<comment type="caution">
    <text evidence="3">The sequence shown here is derived from an EMBL/GenBank/DDBJ whole genome shotgun (WGS) entry which is preliminary data.</text>
</comment>
<keyword evidence="1 3" id="KW-0413">Isomerase</keyword>
<reference evidence="3 4" key="1">
    <citation type="submission" date="2024-07" db="EMBL/GenBank/DDBJ databases">
        <title>Genomic Encyclopedia of Type Strains, Phase V (KMG-V): Genome sequencing to study the core and pangenomes of soil and plant-associated prokaryotes.</title>
        <authorList>
            <person name="Whitman W."/>
        </authorList>
    </citation>
    <scope>NUCLEOTIDE SEQUENCE [LARGE SCALE GENOMIC DNA]</scope>
    <source>
        <strain evidence="3 4">USDA 415</strain>
    </source>
</reference>
<dbReference type="EMBL" id="JBGBZA010000002">
    <property type="protein sequence ID" value="MEY9318268.1"/>
    <property type="molecule type" value="Genomic_DNA"/>
</dbReference>
<evidence type="ECO:0000313" key="4">
    <source>
        <dbReference type="Proteomes" id="UP001565471"/>
    </source>
</evidence>
<dbReference type="Proteomes" id="UP001565471">
    <property type="component" value="Unassembled WGS sequence"/>
</dbReference>
<dbReference type="InterPro" id="IPR036249">
    <property type="entry name" value="Thioredoxin-like_sf"/>
</dbReference>